<gene>
    <name evidence="12" type="primary">lasB_2</name>
    <name evidence="12" type="ORF">NCTC13316_03300</name>
</gene>
<dbReference type="InterPro" id="IPR013856">
    <property type="entry name" value="Peptidase_M4_domain"/>
</dbReference>
<feature type="domain" description="Peptidase M4" evidence="10">
    <location>
        <begin position="223"/>
        <end position="365"/>
    </location>
</feature>
<keyword evidence="6 9" id="KW-0482">Metalloprotease</keyword>
<dbReference type="EMBL" id="UGOD01000004">
    <property type="protein sequence ID" value="STX81429.1"/>
    <property type="molecule type" value="Genomic_DNA"/>
</dbReference>
<evidence type="ECO:0000256" key="1">
    <source>
        <dbReference type="ARBA" id="ARBA00009388"/>
    </source>
</evidence>
<dbReference type="Proteomes" id="UP000254794">
    <property type="component" value="Unassembled WGS sequence"/>
</dbReference>
<protein>
    <recommendedName>
        <fullName evidence="9">Neutral metalloproteinase</fullName>
        <ecNumber evidence="9">3.4.24.-</ecNumber>
    </recommendedName>
</protein>
<dbReference type="PANTHER" id="PTHR33794">
    <property type="entry name" value="BACILLOLYSIN"/>
    <property type="match status" value="1"/>
</dbReference>
<keyword evidence="7" id="KW-0865">Zymogen</keyword>
<keyword evidence="9" id="KW-0964">Secreted</keyword>
<keyword evidence="2 9" id="KW-0645">Protease</keyword>
<comment type="similarity">
    <text evidence="1 9">Belongs to the peptidase M4 family.</text>
</comment>
<dbReference type="EC" id="3.4.24.-" evidence="9"/>
<comment type="subcellular location">
    <subcellularLocation>
        <location evidence="9">Secreted</location>
    </subcellularLocation>
</comment>
<name>A0A378KA94_9GAMM</name>
<feature type="domain" description="Peptidase M4 C-terminal" evidence="11">
    <location>
        <begin position="368"/>
        <end position="557"/>
    </location>
</feature>
<dbReference type="Gene3D" id="3.10.450.40">
    <property type="match status" value="1"/>
</dbReference>
<dbReference type="Gene3D" id="3.10.170.10">
    <property type="match status" value="1"/>
</dbReference>
<dbReference type="GO" id="GO:0006508">
    <property type="term" value="P:proteolysis"/>
    <property type="evidence" value="ECO:0007669"/>
    <property type="project" value="UniProtKB-KW"/>
</dbReference>
<keyword evidence="13" id="KW-1185">Reference proteome</keyword>
<dbReference type="InterPro" id="IPR023612">
    <property type="entry name" value="Peptidase_M4"/>
</dbReference>
<comment type="cofactor">
    <cofactor evidence="9">
        <name>Zn(2+)</name>
        <dbReference type="ChEBI" id="CHEBI:29105"/>
    </cofactor>
</comment>
<dbReference type="Pfam" id="PF02868">
    <property type="entry name" value="Peptidase_M4_C"/>
    <property type="match status" value="1"/>
</dbReference>
<dbReference type="InterPro" id="IPR027268">
    <property type="entry name" value="Peptidase_M4/M1_CTD_sf"/>
</dbReference>
<evidence type="ECO:0000259" key="11">
    <source>
        <dbReference type="Pfam" id="PF02868"/>
    </source>
</evidence>
<comment type="function">
    <text evidence="9">Extracellular zinc metalloprotease.</text>
</comment>
<keyword evidence="4 9" id="KW-0378">Hydrolase</keyword>
<evidence type="ECO:0000256" key="4">
    <source>
        <dbReference type="ARBA" id="ARBA00022801"/>
    </source>
</evidence>
<dbReference type="GO" id="GO:0004222">
    <property type="term" value="F:metalloendopeptidase activity"/>
    <property type="evidence" value="ECO:0007669"/>
    <property type="project" value="UniProtKB-UniRule"/>
</dbReference>
<dbReference type="InterPro" id="IPR050728">
    <property type="entry name" value="Zinc_Metalloprotease_M4"/>
</dbReference>
<evidence type="ECO:0000256" key="2">
    <source>
        <dbReference type="ARBA" id="ARBA00022670"/>
    </source>
</evidence>
<dbReference type="InterPro" id="IPR001570">
    <property type="entry name" value="Peptidase_M4_C_domain"/>
</dbReference>
<dbReference type="Pfam" id="PF01447">
    <property type="entry name" value="Peptidase_M4"/>
    <property type="match status" value="1"/>
</dbReference>
<proteinExistence type="inferred from homology"/>
<reference evidence="12 13" key="1">
    <citation type="submission" date="2018-06" db="EMBL/GenBank/DDBJ databases">
        <authorList>
            <consortium name="Pathogen Informatics"/>
            <person name="Doyle S."/>
        </authorList>
    </citation>
    <scope>NUCLEOTIDE SEQUENCE [LARGE SCALE GENOMIC DNA]</scope>
    <source>
        <strain evidence="12 13">NCTC13316</strain>
    </source>
</reference>
<evidence type="ECO:0000256" key="3">
    <source>
        <dbReference type="ARBA" id="ARBA00022723"/>
    </source>
</evidence>
<dbReference type="PANTHER" id="PTHR33794:SF1">
    <property type="entry name" value="BACILLOLYSIN"/>
    <property type="match status" value="1"/>
</dbReference>
<evidence type="ECO:0000256" key="5">
    <source>
        <dbReference type="ARBA" id="ARBA00022833"/>
    </source>
</evidence>
<dbReference type="GO" id="GO:0005576">
    <property type="term" value="C:extracellular region"/>
    <property type="evidence" value="ECO:0007669"/>
    <property type="project" value="UniProtKB-SubCell"/>
</dbReference>
<evidence type="ECO:0000256" key="7">
    <source>
        <dbReference type="ARBA" id="ARBA00023145"/>
    </source>
</evidence>
<sequence>MTKCADLDPFIVIMIKKIIAIILGLGYSHIWAATYVNLYQAPLSHLNQFSLLNQQKTSSAIGVNDLKLVSRTLQDNIIITRYQQLYKKIPIIGAQVTVSKNPNASILNKEQVNGHLFEDIQLDTNPTLSSKQAIFLAKKSYANSHPLKTQSDHSELQIRANRNNQLQLVYLVSFKSIGPDNKPVWPFFVIDAKTGEISKQWNNIQTYSDGGPGGNEKVHEYWYGKDGLPTLEVKEAGEICTLEDEKVSLINVNAEWDWEYLNQTPVKYTCNNNVEDYVNGSFSAGNDAYYFGHTIINLFKDWYGLNVLQDEKGHAQKLIMRVHFGKSFDNAFWDGQTMSFGDGYYFYPLVSLDVAGHEVAHGFTQQHANLEYHDEPGALNESFSDMAAQASKAYLLDTVPQLYNKAYLTPNTVTWGMGETLITPSLPIKAIRFMDLPSLDGYSADCVDKKMARNHQSICSISYPELLVQAELEYPDDEDEKQSFIVHRASGVFNRAFYLMTKQLGIRTTFHIMIIANAKYWTPTTDFNEGACGVIYAARDLKINPDIVQSSFRKVGIDIKHCSP</sequence>
<dbReference type="Gene3D" id="3.10.450.490">
    <property type="match status" value="1"/>
</dbReference>
<feature type="active site" evidence="8">
    <location>
        <position position="358"/>
    </location>
</feature>
<dbReference type="PRINTS" id="PR00730">
    <property type="entry name" value="THERMOLYSIN"/>
</dbReference>
<feature type="active site" description="Proton donor" evidence="8">
    <location>
        <position position="487"/>
    </location>
</feature>
<dbReference type="CDD" id="cd09597">
    <property type="entry name" value="M4_TLP"/>
    <property type="match status" value="1"/>
</dbReference>
<accession>A0A378KA94</accession>
<dbReference type="GO" id="GO:0046872">
    <property type="term" value="F:metal ion binding"/>
    <property type="evidence" value="ECO:0007669"/>
    <property type="project" value="UniProtKB-UniRule"/>
</dbReference>
<evidence type="ECO:0000256" key="9">
    <source>
        <dbReference type="RuleBase" id="RU366073"/>
    </source>
</evidence>
<keyword evidence="5 9" id="KW-0862">Zinc</keyword>
<evidence type="ECO:0000259" key="10">
    <source>
        <dbReference type="Pfam" id="PF01447"/>
    </source>
</evidence>
<keyword evidence="3" id="KW-0479">Metal-binding</keyword>
<organism evidence="12 13">
    <name type="scientific">Legionella busanensis</name>
    <dbReference type="NCBI Taxonomy" id="190655"/>
    <lineage>
        <taxon>Bacteria</taxon>
        <taxon>Pseudomonadati</taxon>
        <taxon>Pseudomonadota</taxon>
        <taxon>Gammaproteobacteria</taxon>
        <taxon>Legionellales</taxon>
        <taxon>Legionellaceae</taxon>
        <taxon>Legionella</taxon>
    </lineage>
</organism>
<evidence type="ECO:0000256" key="8">
    <source>
        <dbReference type="PIRSR" id="PIRSR623612-1"/>
    </source>
</evidence>
<dbReference type="Gene3D" id="1.10.390.10">
    <property type="entry name" value="Neutral Protease Domain 2"/>
    <property type="match status" value="1"/>
</dbReference>
<dbReference type="AlphaFoldDB" id="A0A378KA94"/>
<dbReference type="SUPFAM" id="SSF55486">
    <property type="entry name" value="Metalloproteases ('zincins'), catalytic domain"/>
    <property type="match status" value="1"/>
</dbReference>
<evidence type="ECO:0000313" key="12">
    <source>
        <dbReference type="EMBL" id="STX81429.1"/>
    </source>
</evidence>
<evidence type="ECO:0000256" key="6">
    <source>
        <dbReference type="ARBA" id="ARBA00023049"/>
    </source>
</evidence>
<evidence type="ECO:0000313" key="13">
    <source>
        <dbReference type="Proteomes" id="UP000254794"/>
    </source>
</evidence>